<organism evidence="1 2">
    <name type="scientific">Psychrobacillus glaciei</name>
    <dbReference type="NCBI Taxonomy" id="2283160"/>
    <lineage>
        <taxon>Bacteria</taxon>
        <taxon>Bacillati</taxon>
        <taxon>Bacillota</taxon>
        <taxon>Bacilli</taxon>
        <taxon>Bacillales</taxon>
        <taxon>Bacillaceae</taxon>
        <taxon>Psychrobacillus</taxon>
    </lineage>
</organism>
<evidence type="ECO:0000313" key="2">
    <source>
        <dbReference type="Proteomes" id="UP000325517"/>
    </source>
</evidence>
<dbReference type="RefSeq" id="WP_151701670.1">
    <property type="nucleotide sequence ID" value="NZ_CP031223.1"/>
</dbReference>
<evidence type="ECO:0000313" key="1">
    <source>
        <dbReference type="EMBL" id="QFG00795.1"/>
    </source>
</evidence>
<reference evidence="1 2" key="1">
    <citation type="submission" date="2018-07" db="EMBL/GenBank/DDBJ databases">
        <title>Complete genome sequence of Psychrobacillus sp. PB01, isolated from iceberg, and comparative genome analysis of Psychrobacillus strains.</title>
        <authorList>
            <person name="Lee P.C."/>
        </authorList>
    </citation>
    <scope>NUCLEOTIDE SEQUENCE [LARGE SCALE GENOMIC DNA]</scope>
    <source>
        <strain evidence="1 2">PB01</strain>
    </source>
</reference>
<gene>
    <name evidence="1" type="ORF">PB01_19445</name>
</gene>
<sequence>MIHEFEFPCNEMDKDNKYYKGKSNIYNNDCFRRCEYTKGISDFTFKKYNDYTLEKCCDVDSKFEKKANPEPEAILINRVNSEEKIVIEVKSLHTLYYESIKKDNKERKRMYYFIESFLNGIGELVVEKVLKTLEELRIEITPEQTNFF</sequence>
<dbReference type="OrthoDB" id="9817563at2"/>
<name>A0A5J6SUR7_9BACI</name>
<accession>A0A5J6SUR7</accession>
<dbReference type="EMBL" id="CP031223">
    <property type="protein sequence ID" value="QFG00795.1"/>
    <property type="molecule type" value="Genomic_DNA"/>
</dbReference>
<protein>
    <submittedName>
        <fullName evidence="1">Uncharacterized protein</fullName>
    </submittedName>
</protein>
<dbReference type="KEGG" id="psyo:PB01_19445"/>
<keyword evidence="2" id="KW-1185">Reference proteome</keyword>
<dbReference type="AlphaFoldDB" id="A0A5J6SUR7"/>
<dbReference type="Proteomes" id="UP000325517">
    <property type="component" value="Chromosome"/>
</dbReference>
<proteinExistence type="predicted"/>